<feature type="compositionally biased region" description="Polar residues" evidence="1">
    <location>
        <begin position="1429"/>
        <end position="1438"/>
    </location>
</feature>
<dbReference type="EMBL" id="CAXIEN010000307">
    <property type="protein sequence ID" value="CAL1292444.1"/>
    <property type="molecule type" value="Genomic_DNA"/>
</dbReference>
<feature type="compositionally biased region" description="Polar residues" evidence="1">
    <location>
        <begin position="271"/>
        <end position="306"/>
    </location>
</feature>
<evidence type="ECO:0000313" key="2">
    <source>
        <dbReference type="EMBL" id="CAL1292444.1"/>
    </source>
</evidence>
<feature type="region of interest" description="Disordered" evidence="1">
    <location>
        <begin position="2143"/>
        <end position="2265"/>
    </location>
</feature>
<keyword evidence="3" id="KW-1185">Reference proteome</keyword>
<feature type="region of interest" description="Disordered" evidence="1">
    <location>
        <begin position="271"/>
        <end position="326"/>
    </location>
</feature>
<feature type="compositionally biased region" description="Polar residues" evidence="1">
    <location>
        <begin position="2172"/>
        <end position="2188"/>
    </location>
</feature>
<feature type="compositionally biased region" description="Polar residues" evidence="1">
    <location>
        <begin position="549"/>
        <end position="560"/>
    </location>
</feature>
<evidence type="ECO:0008006" key="4">
    <source>
        <dbReference type="Google" id="ProtNLM"/>
    </source>
</evidence>
<feature type="region of interest" description="Disordered" evidence="1">
    <location>
        <begin position="541"/>
        <end position="560"/>
    </location>
</feature>
<feature type="compositionally biased region" description="Polar residues" evidence="1">
    <location>
        <begin position="1208"/>
        <end position="1219"/>
    </location>
</feature>
<feature type="compositionally biased region" description="Basic and acidic residues" evidence="1">
    <location>
        <begin position="1308"/>
        <end position="1328"/>
    </location>
</feature>
<gene>
    <name evidence="2" type="ORF">LARSCL_LOCUS17663</name>
</gene>
<proteinExistence type="predicted"/>
<feature type="compositionally biased region" description="Low complexity" evidence="1">
    <location>
        <begin position="80"/>
        <end position="131"/>
    </location>
</feature>
<sequence>MADYYPSEIARLVLGYLKEANCPKAWETFLVESGDLQEHYRLLQSGRSCSTNIEGKSLLEILHEYRCLKATAERNARNEANLNASNSGPSSSNINPNASNSGPSSSNINPNASNSEPSSCNTNPNTSSSENFKTPQKNNAEAFNRFKIHQATQSQATVRFAQGGNRSPQSLQTYLSTPTRAYSSRTPSRLQGVCVTTLNFGTGAERNEGPTSVHRGIIDTPKRHMYTRTPVRETISAQRLCYSEPAKRRPAMLSRMVQTDNQSTSQVVVYNRSGQTSSSHPRLLENTSTENPQQFESSKNSTNYNEDQLDSNKEYRNSSDRTNMGENLNNSRLLLSENNISANTAVVNQTIVFTSTEIRTGEDNESSSTPQYEIEPPPYARAPATDSPRLILSLDRSQLTSLTTPMKDRRQWHEEFASPRRKGTIPRRRLLSESPYPKQMNSNESSIVSIHENVESIIEELMANQPFTQRLADNINKVISEDPEASNSTCFPTLQDIQSSDVMIQNIIARAETDSLFNDIISLFGNSRDCDDLNIQESAAETEGDFSITEGTQTNKDVSEQASVIETLASKDGADSSAKRDSAPEKNNKQNAINEPSSQLPASSQAAPVSSESAVYQNAPKATNIEVLEPMLVDNDKSNMTQESSSKDVLSSCMSIIQPDAETQLESCNFQQSGDILNNVNDVQSSASNAIESSTLVSASVSENVTRIDDASTLKPVSIGTPLQVGTQIALSQVASSINQSIPTTQTIVCYPSSSLTNSTMSFIPSNRNIPILPAVQNQSFILNSNFQPSNVLQFSYSPTPTFPVQPLDGFQSKLIVVQQPCAKHATNWTNNNLTNDVIIPVQTVSAENVTQSPIVNLSPIKIPHDYSPSKSFLADVGKFVTVTSETTSKNKKAVKKQSSKFTVKPPPAKDSHGKKKARKPPKKKRRPLFPSSKDPDPSTENEICDNIPVLSIPDPSPNKDESMSAMEILTSITEGKNTQSPLLKAMISSAKILAEKGGRLNSTHVRTLEFSSPQSEEGNKAKPYKNTIEGDGRRSSPRLKQKTSCKSPCCSPSKSTDSAISCKKVHRKCMTKEKVDVTADLVTNAIEKLTAHKAVSSSMSNVVLNAMQDALQAKPAKSKKQDSSSAYDLFERAEVSLSPIKRTPLKCPSSGKKTPLKCSSSGKSTVVPRNQYFPESSGSDSESDNIPLSAIVASKLKGTLKIKETKSSPLKQNNSQKSNVEKEAAKNVVKEMPSANMESVIKQLTNKDAEVSAVVPLMAKSSMLSETAVKKSNSIEKPDASISISKLVSPSKENKSSRKGNSSNTVKSKELDHVQQETSKEAKDAKPSESCSLSEMTGNSPHIPIVLISDEDREMSETGNENIASEVICNTESKSSKKDRKEKRKKKHSPKLISPSKEKNISRKKSKRKYSPASQKSNSPRIGETSEHLLQNKMSDSLTEKNNCKVSLESCAEKEKQHTVCNKKSNTENSDISQELKKKTNIDENNSHPLSNEDINIPSSKNICRTSPNSPMGKMQKNVQKGKWYISSPQKDKEVCNPSSFEKNKNSLGAKKKNRIIDELCDKLRLNAVQNSPRKEGTLKSLTRVDKLSDTIVSNSFEVSANETSLKNILPPETIASVNPVENETLKLASIEILGEEKSTINTKVRNDITLDSETNINSKQFNVGNVPIKSNVKKRVLPPPKKRIRPVPVASPCDGSFSPFSPFSSPAHSVCFDSTLKPNEMSSISRKFSDSEINKNVSCLPELPSPAHVACLDSVSKAKEMSPVTKNIPNKKINETLSSAPEINSPNAVCLESSSKLKEMPSQFPVSVIVARKCSSGKPKAMAEFYKSALPDRENDLPVSPDPMSNSSCTVDTFLPGRNLPSADKYAISPSKGSNLINKISPEKKEIIKLSKKRRLSSTSIKELSDEEGLIKSPSKTETIIENISGTKSAPEIAALSHSSQVQVKDTHVSSSDEEGLIKSPVKKLNCEQKSDQASSQPQKKRKLITGFSPQHENFNSNISDLMKSNVTDNSFSLSGKTVKKHHQEETSPVHHSTSLNKAKLKSSLKRNSNLPIPAGVKIPSKWNNSKINNYSNIITRSEDELRSKGPRRSRPNIKVVGFISPAKTNSSLKRKSEHSSSFPGRTNTYKTLYSERQARRLQLDNRRSSFRQSPNVNNNRSSAHHRRNESERVTSISNYTENEMSLSKETTFRDYSRKKHEHKDIPCKSNKTDCQEDGSHKNLFPYESSYKRNTSKHESHPSSSKVSEKHFDNQDSSRKHKEKEKVVLPEKSNLVKENCDKVSYKNVEVPGKRKRNIPVLEKSDVNLHKQASSKFSADEGKKIITHNSKHILSKEKPISPSNKHKSSSSGKDNLLFETDKMNLSTMPKSPTELSYDKGTELELGTLSEEKRIELRRESQVEHKVPQILSTEQNKPVLEEESDLNYNNKIVDEAVGSISRTSTDQNELDQAVAFITNDEIPESQEPVISSQITADGSKVLDDASDKNSEDFGALVIKQLSKAIGLSVPMQTEDISHLLEKIKEFGLDNITGVFGQKK</sequence>
<feature type="compositionally biased region" description="Basic residues" evidence="1">
    <location>
        <begin position="890"/>
        <end position="899"/>
    </location>
</feature>
<feature type="compositionally biased region" description="Basic residues" evidence="1">
    <location>
        <begin position="913"/>
        <end position="928"/>
    </location>
</feature>
<feature type="compositionally biased region" description="Polar residues" evidence="1">
    <location>
        <begin position="1488"/>
        <end position="1504"/>
    </location>
</feature>
<feature type="region of interest" description="Disordered" evidence="1">
    <location>
        <begin position="887"/>
        <end position="962"/>
    </location>
</feature>
<feature type="region of interest" description="Disordered" evidence="1">
    <location>
        <begin position="568"/>
        <end position="617"/>
    </location>
</feature>
<feature type="region of interest" description="Disordered" evidence="1">
    <location>
        <begin position="1205"/>
        <end position="1226"/>
    </location>
</feature>
<organism evidence="2 3">
    <name type="scientific">Larinioides sclopetarius</name>
    <dbReference type="NCBI Taxonomy" id="280406"/>
    <lineage>
        <taxon>Eukaryota</taxon>
        <taxon>Metazoa</taxon>
        <taxon>Ecdysozoa</taxon>
        <taxon>Arthropoda</taxon>
        <taxon>Chelicerata</taxon>
        <taxon>Arachnida</taxon>
        <taxon>Araneae</taxon>
        <taxon>Araneomorphae</taxon>
        <taxon>Entelegynae</taxon>
        <taxon>Araneoidea</taxon>
        <taxon>Araneidae</taxon>
        <taxon>Larinioides</taxon>
    </lineage>
</organism>
<feature type="compositionally biased region" description="Basic and acidic residues" evidence="1">
    <location>
        <begin position="572"/>
        <end position="588"/>
    </location>
</feature>
<feature type="region of interest" description="Disordered" evidence="1">
    <location>
        <begin position="2326"/>
        <end position="2352"/>
    </location>
</feature>
<dbReference type="Proteomes" id="UP001497382">
    <property type="component" value="Unassembled WGS sequence"/>
</dbReference>
<feature type="region of interest" description="Disordered" evidence="1">
    <location>
        <begin position="80"/>
        <end position="135"/>
    </location>
</feature>
<feature type="region of interest" description="Disordered" evidence="1">
    <location>
        <begin position="2103"/>
        <end position="2129"/>
    </location>
</feature>
<feature type="compositionally biased region" description="Basic residues" evidence="1">
    <location>
        <begin position="1378"/>
        <end position="1391"/>
    </location>
</feature>
<feature type="region of interest" description="Disordered" evidence="1">
    <location>
        <begin position="1266"/>
        <end position="1504"/>
    </location>
</feature>
<feature type="compositionally biased region" description="Basic and acidic residues" evidence="1">
    <location>
        <begin position="2201"/>
        <end position="2219"/>
    </location>
</feature>
<feature type="compositionally biased region" description="Polar residues" evidence="1">
    <location>
        <begin position="1358"/>
        <end position="1373"/>
    </location>
</feature>
<accession>A0AAV2BAF0</accession>
<feature type="compositionally biased region" description="Basic and acidic residues" evidence="1">
    <location>
        <begin position="1475"/>
        <end position="1487"/>
    </location>
</feature>
<feature type="region of interest" description="Disordered" evidence="1">
    <location>
        <begin position="1147"/>
        <end position="1186"/>
    </location>
</feature>
<protein>
    <recommendedName>
        <fullName evidence="4">LisH domain-containing protein</fullName>
    </recommendedName>
</protein>
<feature type="compositionally biased region" description="Basic and acidic residues" evidence="1">
    <location>
        <begin position="2234"/>
        <end position="2265"/>
    </location>
</feature>
<feature type="compositionally biased region" description="Low complexity" evidence="1">
    <location>
        <begin position="1045"/>
        <end position="1057"/>
    </location>
</feature>
<feature type="compositionally biased region" description="Low complexity" evidence="1">
    <location>
        <begin position="595"/>
        <end position="615"/>
    </location>
</feature>
<feature type="region of interest" description="Disordered" evidence="1">
    <location>
        <begin position="1009"/>
        <end position="1058"/>
    </location>
</feature>
<feature type="region of interest" description="Disordered" evidence="1">
    <location>
        <begin position="1939"/>
        <end position="1963"/>
    </location>
</feature>
<evidence type="ECO:0000313" key="3">
    <source>
        <dbReference type="Proteomes" id="UP001497382"/>
    </source>
</evidence>
<evidence type="ECO:0000256" key="1">
    <source>
        <dbReference type="SAM" id="MobiDB-lite"/>
    </source>
</evidence>
<feature type="compositionally biased region" description="Polar residues" evidence="1">
    <location>
        <begin position="1460"/>
        <end position="1474"/>
    </location>
</feature>
<name>A0AAV2BAF0_9ARAC</name>
<feature type="region of interest" description="Disordered" evidence="1">
    <location>
        <begin position="359"/>
        <end position="383"/>
    </location>
</feature>
<comment type="caution">
    <text evidence="2">The sequence shown here is derived from an EMBL/GenBank/DDBJ whole genome shotgun (WGS) entry which is preliminary data.</text>
</comment>
<feature type="compositionally biased region" description="Basic and acidic residues" evidence="1">
    <location>
        <begin position="310"/>
        <end position="319"/>
    </location>
</feature>
<feature type="compositionally biased region" description="Polar residues" evidence="1">
    <location>
        <begin position="1330"/>
        <end position="1341"/>
    </location>
</feature>
<feature type="region of interest" description="Disordered" evidence="1">
    <location>
        <begin position="2015"/>
        <end position="2051"/>
    </location>
</feature>
<reference evidence="2 3" key="1">
    <citation type="submission" date="2024-04" db="EMBL/GenBank/DDBJ databases">
        <authorList>
            <person name="Rising A."/>
            <person name="Reimegard J."/>
            <person name="Sonavane S."/>
            <person name="Akerstrom W."/>
            <person name="Nylinder S."/>
            <person name="Hedman E."/>
            <person name="Kallberg Y."/>
        </authorList>
    </citation>
    <scope>NUCLEOTIDE SEQUENCE [LARGE SCALE GENOMIC DNA]</scope>
</reference>
<feature type="compositionally biased region" description="Polar residues" evidence="1">
    <location>
        <begin position="1158"/>
        <end position="1186"/>
    </location>
</feature>